<proteinExistence type="predicted"/>
<keyword evidence="5" id="KW-0547">Nucleotide-binding</keyword>
<keyword evidence="8" id="KW-0902">Two-component regulatory system</keyword>
<dbReference type="Gene3D" id="3.30.450.20">
    <property type="entry name" value="PAS domain"/>
    <property type="match status" value="1"/>
</dbReference>
<dbReference type="PRINTS" id="PR00344">
    <property type="entry name" value="BCTRLSENSOR"/>
</dbReference>
<dbReference type="GO" id="GO:0006355">
    <property type="term" value="P:regulation of DNA-templated transcription"/>
    <property type="evidence" value="ECO:0007669"/>
    <property type="project" value="InterPro"/>
</dbReference>
<keyword evidence="6" id="KW-0418">Kinase</keyword>
<dbReference type="Gene3D" id="1.10.287.130">
    <property type="match status" value="1"/>
</dbReference>
<keyword evidence="9" id="KW-1133">Transmembrane helix</keyword>
<dbReference type="GO" id="GO:0000155">
    <property type="term" value="F:phosphorelay sensor kinase activity"/>
    <property type="evidence" value="ECO:0007669"/>
    <property type="project" value="InterPro"/>
</dbReference>
<dbReference type="SUPFAM" id="SSF55874">
    <property type="entry name" value="ATPase domain of HSP90 chaperone/DNA topoisomerase II/histidine kinase"/>
    <property type="match status" value="1"/>
</dbReference>
<dbReference type="SMART" id="SM00387">
    <property type="entry name" value="HATPase_c"/>
    <property type="match status" value="1"/>
</dbReference>
<dbReference type="NCBIfam" id="TIGR00229">
    <property type="entry name" value="sensory_box"/>
    <property type="match status" value="1"/>
</dbReference>
<keyword evidence="9" id="KW-0812">Transmembrane</keyword>
<evidence type="ECO:0000259" key="10">
    <source>
        <dbReference type="PROSITE" id="PS50109"/>
    </source>
</evidence>
<accession>A0A4R1KE48</accession>
<feature type="domain" description="PAS" evidence="11">
    <location>
        <begin position="79"/>
        <end position="121"/>
    </location>
</feature>
<evidence type="ECO:0000313" key="12">
    <source>
        <dbReference type="EMBL" id="TCK61529.1"/>
    </source>
</evidence>
<dbReference type="InterPro" id="IPR036890">
    <property type="entry name" value="HATPase_C_sf"/>
</dbReference>
<dbReference type="InterPro" id="IPR036097">
    <property type="entry name" value="HisK_dim/P_sf"/>
</dbReference>
<dbReference type="InterPro" id="IPR004358">
    <property type="entry name" value="Sig_transdc_His_kin-like_C"/>
</dbReference>
<evidence type="ECO:0000256" key="8">
    <source>
        <dbReference type="ARBA" id="ARBA00023012"/>
    </source>
</evidence>
<keyword evidence="7" id="KW-0067">ATP-binding</keyword>
<dbReference type="EMBL" id="SMGG01000003">
    <property type="protein sequence ID" value="TCK61529.1"/>
    <property type="molecule type" value="Genomic_DNA"/>
</dbReference>
<evidence type="ECO:0000256" key="5">
    <source>
        <dbReference type="ARBA" id="ARBA00022741"/>
    </source>
</evidence>
<evidence type="ECO:0000256" key="6">
    <source>
        <dbReference type="ARBA" id="ARBA00022777"/>
    </source>
</evidence>
<keyword evidence="3" id="KW-0597">Phosphoprotein</keyword>
<evidence type="ECO:0000256" key="2">
    <source>
        <dbReference type="ARBA" id="ARBA00012438"/>
    </source>
</evidence>
<dbReference type="SUPFAM" id="SSF55785">
    <property type="entry name" value="PYP-like sensor domain (PAS domain)"/>
    <property type="match status" value="1"/>
</dbReference>
<gene>
    <name evidence="12" type="ORF">C8D98_0028</name>
</gene>
<dbReference type="EC" id="2.7.13.3" evidence="2"/>
<evidence type="ECO:0000256" key="1">
    <source>
        <dbReference type="ARBA" id="ARBA00000085"/>
    </source>
</evidence>
<keyword evidence="13" id="KW-1185">Reference proteome</keyword>
<dbReference type="OrthoDB" id="9805967at2"/>
<dbReference type="Proteomes" id="UP000294614">
    <property type="component" value="Unassembled WGS sequence"/>
</dbReference>
<dbReference type="PANTHER" id="PTHR43065:SF10">
    <property type="entry name" value="PEROXIDE STRESS-ACTIVATED HISTIDINE KINASE MAK3"/>
    <property type="match status" value="1"/>
</dbReference>
<organism evidence="12 13">
    <name type="scientific">Seleniivibrio woodruffii</name>
    <dbReference type="NCBI Taxonomy" id="1078050"/>
    <lineage>
        <taxon>Bacteria</taxon>
        <taxon>Pseudomonadati</taxon>
        <taxon>Deferribacterota</taxon>
        <taxon>Deferribacteres</taxon>
        <taxon>Deferribacterales</taxon>
        <taxon>Geovibrionaceae</taxon>
        <taxon>Seleniivibrio</taxon>
    </lineage>
</organism>
<evidence type="ECO:0000313" key="13">
    <source>
        <dbReference type="Proteomes" id="UP000294614"/>
    </source>
</evidence>
<evidence type="ECO:0000256" key="4">
    <source>
        <dbReference type="ARBA" id="ARBA00022679"/>
    </source>
</evidence>
<dbReference type="PANTHER" id="PTHR43065">
    <property type="entry name" value="SENSOR HISTIDINE KINASE"/>
    <property type="match status" value="1"/>
</dbReference>
<feature type="domain" description="Histidine kinase" evidence="10">
    <location>
        <begin position="236"/>
        <end position="474"/>
    </location>
</feature>
<comment type="catalytic activity">
    <reaction evidence="1">
        <text>ATP + protein L-histidine = ADP + protein N-phospho-L-histidine.</text>
        <dbReference type="EC" id="2.7.13.3"/>
    </reaction>
</comment>
<keyword evidence="9" id="KW-0472">Membrane</keyword>
<dbReference type="SMART" id="SM00091">
    <property type="entry name" value="PAS"/>
    <property type="match status" value="1"/>
</dbReference>
<dbReference type="InterPro" id="IPR003661">
    <property type="entry name" value="HisK_dim/P_dom"/>
</dbReference>
<dbReference type="InterPro" id="IPR000014">
    <property type="entry name" value="PAS"/>
</dbReference>
<feature type="transmembrane region" description="Helical" evidence="9">
    <location>
        <begin position="48"/>
        <end position="66"/>
    </location>
</feature>
<name>A0A4R1KE48_9BACT</name>
<dbReference type="InterPro" id="IPR035965">
    <property type="entry name" value="PAS-like_dom_sf"/>
</dbReference>
<comment type="caution">
    <text evidence="12">The sequence shown here is derived from an EMBL/GenBank/DDBJ whole genome shotgun (WGS) entry which is preliminary data.</text>
</comment>
<dbReference type="Pfam" id="PF02518">
    <property type="entry name" value="HATPase_c"/>
    <property type="match status" value="1"/>
</dbReference>
<protein>
    <recommendedName>
        <fullName evidence="2">histidine kinase</fullName>
        <ecNumber evidence="2">2.7.13.3</ecNumber>
    </recommendedName>
</protein>
<dbReference type="InterPro" id="IPR005467">
    <property type="entry name" value="His_kinase_dom"/>
</dbReference>
<dbReference type="Gene3D" id="3.30.565.10">
    <property type="entry name" value="Histidine kinase-like ATPase, C-terminal domain"/>
    <property type="match status" value="1"/>
</dbReference>
<dbReference type="PROSITE" id="PS50112">
    <property type="entry name" value="PAS"/>
    <property type="match status" value="1"/>
</dbReference>
<sequence length="478" mass="54580">MDNYLFKNRSGLHFFLLSAGFACAYIFLDYLSDTKFAHNDFAREFSERSLASVLFLFFAFVVWRTMKRMKSVEEKALEHDRKYKTYISNSPDPIIVCDRTGKIVESNPAMESISGYTSDELHKMLIQNMWSKDSVKEGYSALAKMLTADALDVTLKFLKKCGAEYYLSCHAVRVAEDRFLVMCRDMTSYVLMDNHIRHIHNELKEKVEEELKKRHRQEHLIENQKKVADMSKLLSAIAHQWRQPLNILALYNIDLQDSYAAGELNDKYIEDYNRVVSSTIENMSGIIDDFRLFFAPDSPGKEFNIVSELTDVMNILHAQINYLGIDTRFLCKCSKRDQMCSSVLACPDCSYRDVYVKGEQDRFRHVILNLIYNCIDSINEKAVGTPRYRGKISVTAARSDGSIKVVVADNGTGIKGDIMDKVFEPYFTTKEEGKGAGIGLFMARAVIKEHMHGDIELRNTAEGASAELNLPVFSTTIQ</sequence>
<dbReference type="CDD" id="cd00082">
    <property type="entry name" value="HisKA"/>
    <property type="match status" value="1"/>
</dbReference>
<evidence type="ECO:0000256" key="7">
    <source>
        <dbReference type="ARBA" id="ARBA00022840"/>
    </source>
</evidence>
<dbReference type="RefSeq" id="WP_132870895.1">
    <property type="nucleotide sequence ID" value="NZ_JAJUHT010000003.1"/>
</dbReference>
<keyword evidence="4" id="KW-0808">Transferase</keyword>
<dbReference type="SUPFAM" id="SSF47384">
    <property type="entry name" value="Homodimeric domain of signal transducing histidine kinase"/>
    <property type="match status" value="1"/>
</dbReference>
<evidence type="ECO:0000256" key="3">
    <source>
        <dbReference type="ARBA" id="ARBA00022553"/>
    </source>
</evidence>
<dbReference type="InterPro" id="IPR013767">
    <property type="entry name" value="PAS_fold"/>
</dbReference>
<evidence type="ECO:0000259" key="11">
    <source>
        <dbReference type="PROSITE" id="PS50112"/>
    </source>
</evidence>
<dbReference type="GO" id="GO:0005524">
    <property type="term" value="F:ATP binding"/>
    <property type="evidence" value="ECO:0007669"/>
    <property type="project" value="UniProtKB-KW"/>
</dbReference>
<dbReference type="PROSITE" id="PS51257">
    <property type="entry name" value="PROKAR_LIPOPROTEIN"/>
    <property type="match status" value="1"/>
</dbReference>
<dbReference type="PROSITE" id="PS50109">
    <property type="entry name" value="HIS_KIN"/>
    <property type="match status" value="1"/>
</dbReference>
<reference evidence="12 13" key="1">
    <citation type="submission" date="2019-03" db="EMBL/GenBank/DDBJ databases">
        <title>Genomic Encyclopedia of Type Strains, Phase IV (KMG-IV): sequencing the most valuable type-strain genomes for metagenomic binning, comparative biology and taxonomic classification.</title>
        <authorList>
            <person name="Goeker M."/>
        </authorList>
    </citation>
    <scope>NUCLEOTIDE SEQUENCE [LARGE SCALE GENOMIC DNA]</scope>
    <source>
        <strain evidence="12 13">DSM 24984</strain>
    </source>
</reference>
<dbReference type="Pfam" id="PF00989">
    <property type="entry name" value="PAS"/>
    <property type="match status" value="1"/>
</dbReference>
<dbReference type="CDD" id="cd00130">
    <property type="entry name" value="PAS"/>
    <property type="match status" value="1"/>
</dbReference>
<dbReference type="AlphaFoldDB" id="A0A4R1KE48"/>
<feature type="transmembrane region" description="Helical" evidence="9">
    <location>
        <begin position="12"/>
        <end position="28"/>
    </location>
</feature>
<dbReference type="InterPro" id="IPR003594">
    <property type="entry name" value="HATPase_dom"/>
</dbReference>
<evidence type="ECO:0000256" key="9">
    <source>
        <dbReference type="SAM" id="Phobius"/>
    </source>
</evidence>